<sequence>MESDNVFRNCGSQKWSLKLSKDLLLDGLSMIGGPIGRYAMKEKQIRNPEAVHVDVFGGEIVRVAYEGKLPEDGLTLFNDVKEMLKARPRRLQVKEVDERKIDVIHSPIKCHQELSKMAKHAQELLLYNLGAPKHSVELIKHLPGTFKYVDIRGCALRPVDLVPFLGKLSENDRLERLIVEQEDIPDPIGLALVDLLDGSRWRFINIFFRTCGPRFLEAMMSWWDQASPSQDRRKLIVKMNSPKSRLVVEPLKSFMSPKDAKKFDNACFGGPEDEEVDEEHFDEISLGSEDGQKEEEKVEDVEEPIEPLIFDLNHPAGKYARVKKDDAFLELQIC</sequence>
<protein>
    <submittedName>
        <fullName evidence="3">Tudor domain-containing protein</fullName>
    </submittedName>
</protein>
<feature type="region of interest" description="Disordered" evidence="1">
    <location>
        <begin position="278"/>
        <end position="300"/>
    </location>
</feature>
<name>A0A1I7Y587_9BILA</name>
<evidence type="ECO:0000256" key="1">
    <source>
        <dbReference type="SAM" id="MobiDB-lite"/>
    </source>
</evidence>
<keyword evidence="2" id="KW-1185">Reference proteome</keyword>
<accession>A0A1I7Y587</accession>
<dbReference type="AlphaFoldDB" id="A0A1I7Y587"/>
<dbReference type="WBParaSite" id="L893_g12870.t1">
    <property type="protein sequence ID" value="L893_g12870.t1"/>
    <property type="gene ID" value="L893_g12870"/>
</dbReference>
<evidence type="ECO:0000313" key="3">
    <source>
        <dbReference type="WBParaSite" id="L893_g12870.t1"/>
    </source>
</evidence>
<reference evidence="3" key="1">
    <citation type="submission" date="2016-11" db="UniProtKB">
        <authorList>
            <consortium name="WormBaseParasite"/>
        </authorList>
    </citation>
    <scope>IDENTIFICATION</scope>
</reference>
<organism evidence="2 3">
    <name type="scientific">Steinernema glaseri</name>
    <dbReference type="NCBI Taxonomy" id="37863"/>
    <lineage>
        <taxon>Eukaryota</taxon>
        <taxon>Metazoa</taxon>
        <taxon>Ecdysozoa</taxon>
        <taxon>Nematoda</taxon>
        <taxon>Chromadorea</taxon>
        <taxon>Rhabditida</taxon>
        <taxon>Tylenchina</taxon>
        <taxon>Panagrolaimomorpha</taxon>
        <taxon>Strongyloidoidea</taxon>
        <taxon>Steinernematidae</taxon>
        <taxon>Steinernema</taxon>
    </lineage>
</organism>
<evidence type="ECO:0000313" key="2">
    <source>
        <dbReference type="Proteomes" id="UP000095287"/>
    </source>
</evidence>
<dbReference type="Proteomes" id="UP000095287">
    <property type="component" value="Unplaced"/>
</dbReference>
<proteinExistence type="predicted"/>